<dbReference type="Gene3D" id="3.20.20.140">
    <property type="entry name" value="Metal-dependent hydrolases"/>
    <property type="match status" value="1"/>
</dbReference>
<dbReference type="GO" id="GO:0008270">
    <property type="term" value="F:zinc ion binding"/>
    <property type="evidence" value="ECO:0007669"/>
    <property type="project" value="TreeGrafter"/>
</dbReference>
<evidence type="ECO:0000256" key="3">
    <source>
        <dbReference type="ARBA" id="ARBA00022801"/>
    </source>
</evidence>
<dbReference type="OrthoDB" id="9807210at2"/>
<dbReference type="RefSeq" id="WP_027895774.1">
    <property type="nucleotide sequence ID" value="NZ_CAMIZF010000006.1"/>
</dbReference>
<protein>
    <submittedName>
        <fullName evidence="6">Guanine deaminase</fullName>
    </submittedName>
</protein>
<evidence type="ECO:0000256" key="1">
    <source>
        <dbReference type="ARBA" id="ARBA00001947"/>
    </source>
</evidence>
<dbReference type="SUPFAM" id="SSF51556">
    <property type="entry name" value="Metallo-dependent hydrolases"/>
    <property type="match status" value="1"/>
</dbReference>
<evidence type="ECO:0000256" key="4">
    <source>
        <dbReference type="ARBA" id="ARBA00022833"/>
    </source>
</evidence>
<organism evidence="6 7">
    <name type="scientific">Megasphaera elsdenii</name>
    <dbReference type="NCBI Taxonomy" id="907"/>
    <lineage>
        <taxon>Bacteria</taxon>
        <taxon>Bacillati</taxon>
        <taxon>Bacillota</taxon>
        <taxon>Negativicutes</taxon>
        <taxon>Veillonellales</taxon>
        <taxon>Veillonellaceae</taxon>
        <taxon>Megasphaera</taxon>
    </lineage>
</organism>
<evidence type="ECO:0000259" key="5">
    <source>
        <dbReference type="Pfam" id="PF01979"/>
    </source>
</evidence>
<dbReference type="Gene3D" id="2.30.40.10">
    <property type="entry name" value="Urease, subunit C, domain 1"/>
    <property type="match status" value="1"/>
</dbReference>
<evidence type="ECO:0000313" key="7">
    <source>
        <dbReference type="Proteomes" id="UP000238358"/>
    </source>
</evidence>
<dbReference type="AlphaFoldDB" id="A0A2S0M6I9"/>
<reference evidence="6 7" key="1">
    <citation type="journal article" date="2018" name="Genome Announc.">
        <title>Complete genomes of two Megasphaera elsdenii strains, NCIMB 702410 and ATCC 25940.</title>
        <authorList>
            <person name="Hatmaker E.A."/>
            <person name="O'Dell K."/>
            <person name="Riley L.A."/>
            <person name="Klingeman D.M."/>
            <person name="Guss A.M."/>
        </authorList>
    </citation>
    <scope>NUCLEOTIDE SEQUENCE [LARGE SCALE GENOMIC DNA]</scope>
    <source>
        <strain evidence="6 7">NCIMB702410</strain>
    </source>
</reference>
<evidence type="ECO:0000256" key="2">
    <source>
        <dbReference type="ARBA" id="ARBA00022723"/>
    </source>
</evidence>
<dbReference type="Pfam" id="PF01979">
    <property type="entry name" value="Amidohydro_1"/>
    <property type="match status" value="1"/>
</dbReference>
<dbReference type="PANTHER" id="PTHR11271">
    <property type="entry name" value="GUANINE DEAMINASE"/>
    <property type="match status" value="1"/>
</dbReference>
<sequence>MFLKGNFLYTPSRTELTIRENQYAHIENGIVTGFTTSLPESAGAEKVIDYGQDIIIPAFVDLHIHAPQYINRGLGFDEELLPWLEHYTFPAEGKFADPVFARRVYTAFLERLKAEGTLCFSAFATIHKEATWQLMELAETMGFKAYIGKVNMDRNAPDYLLEDTDQSLADTEELTVRCQEELHRVRFIATPRFVPSTTEKLMTGLGRLCEKYDLPVQSHLSENRNEVAWVKELHPGLPSYTDVYDAFGLLRQDKTIMAHAIYLSDEEKSLLGNKGVYLAHCAQSNANLTSGIMPLRRNLEQGLTCTIASDVAAGHTPAMNKQIALTIEISKLHALQHDTEKALTIGEGLYLATKGPGRFYGRTGSFETGYAFDALVIHMDDMEGLERTPFEKLQQFIYDGDDRNIIARYVDGELVVRG</sequence>
<keyword evidence="3" id="KW-0378">Hydrolase</keyword>
<dbReference type="GO" id="GO:0046098">
    <property type="term" value="P:guanine metabolic process"/>
    <property type="evidence" value="ECO:0007669"/>
    <property type="project" value="TreeGrafter"/>
</dbReference>
<dbReference type="GO" id="GO:0005829">
    <property type="term" value="C:cytosol"/>
    <property type="evidence" value="ECO:0007669"/>
    <property type="project" value="TreeGrafter"/>
</dbReference>
<feature type="domain" description="Amidohydrolase-related" evidence="5">
    <location>
        <begin position="54"/>
        <end position="415"/>
    </location>
</feature>
<keyword evidence="2" id="KW-0479">Metal-binding</keyword>
<accession>A0A2S0M6I9</accession>
<proteinExistence type="predicted"/>
<dbReference type="EMBL" id="CP027569">
    <property type="protein sequence ID" value="AVO27074.1"/>
    <property type="molecule type" value="Genomic_DNA"/>
</dbReference>
<dbReference type="Proteomes" id="UP000238358">
    <property type="component" value="Chromosome"/>
</dbReference>
<keyword evidence="4" id="KW-0862">Zinc</keyword>
<dbReference type="InterPro" id="IPR011059">
    <property type="entry name" value="Metal-dep_hydrolase_composite"/>
</dbReference>
<dbReference type="InterPro" id="IPR032466">
    <property type="entry name" value="Metal_Hydrolase"/>
</dbReference>
<dbReference type="InterPro" id="IPR051607">
    <property type="entry name" value="Metallo-dep_hydrolases"/>
</dbReference>
<dbReference type="GO" id="GO:0008892">
    <property type="term" value="F:guanine deaminase activity"/>
    <property type="evidence" value="ECO:0007669"/>
    <property type="project" value="TreeGrafter"/>
</dbReference>
<dbReference type="PANTHER" id="PTHR11271:SF6">
    <property type="entry name" value="GUANINE DEAMINASE"/>
    <property type="match status" value="1"/>
</dbReference>
<evidence type="ECO:0000313" key="6">
    <source>
        <dbReference type="EMBL" id="AVO27074.1"/>
    </source>
</evidence>
<comment type="cofactor">
    <cofactor evidence="1">
        <name>Zn(2+)</name>
        <dbReference type="ChEBI" id="CHEBI:29105"/>
    </cofactor>
</comment>
<dbReference type="SUPFAM" id="SSF51338">
    <property type="entry name" value="Composite domain of metallo-dependent hydrolases"/>
    <property type="match status" value="2"/>
</dbReference>
<gene>
    <name evidence="6" type="ORF">C6Y28_05320</name>
</gene>
<name>A0A2S0M6I9_MEGEL</name>
<dbReference type="InterPro" id="IPR006680">
    <property type="entry name" value="Amidohydro-rel"/>
</dbReference>